<dbReference type="InParanoid" id="A0A2P6N3D5"/>
<dbReference type="Pfam" id="PF06584">
    <property type="entry name" value="DIRP"/>
    <property type="match status" value="1"/>
</dbReference>
<keyword evidence="3" id="KW-0539">Nucleus</keyword>
<feature type="region of interest" description="Disordered" evidence="5">
    <location>
        <begin position="1"/>
        <end position="24"/>
    </location>
</feature>
<proteinExistence type="inferred from homology"/>
<name>A0A2P6N3D5_9EUKA</name>
<feature type="compositionally biased region" description="Acidic residues" evidence="5">
    <location>
        <begin position="527"/>
        <end position="538"/>
    </location>
</feature>
<dbReference type="STRING" id="1890364.A0A2P6N3D5"/>
<dbReference type="PANTHER" id="PTHR21689">
    <property type="entry name" value="LIN-9"/>
    <property type="match status" value="1"/>
</dbReference>
<dbReference type="GO" id="GO:0051726">
    <property type="term" value="P:regulation of cell cycle"/>
    <property type="evidence" value="ECO:0007669"/>
    <property type="project" value="TreeGrafter"/>
</dbReference>
<dbReference type="PANTHER" id="PTHR21689:SF2">
    <property type="entry name" value="PROTEIN LIN-9 HOMOLOG"/>
    <property type="match status" value="1"/>
</dbReference>
<dbReference type="GO" id="GO:0003677">
    <property type="term" value="F:DNA binding"/>
    <property type="evidence" value="ECO:0007669"/>
    <property type="project" value="TreeGrafter"/>
</dbReference>
<reference evidence="7 8" key="1">
    <citation type="journal article" date="2018" name="Genome Biol. Evol.">
        <title>Multiple Roots of Fruiting Body Formation in Amoebozoa.</title>
        <authorList>
            <person name="Hillmann F."/>
            <person name="Forbes G."/>
            <person name="Novohradska S."/>
            <person name="Ferling I."/>
            <person name="Riege K."/>
            <person name="Groth M."/>
            <person name="Westermann M."/>
            <person name="Marz M."/>
            <person name="Spaller T."/>
            <person name="Winckler T."/>
            <person name="Schaap P."/>
            <person name="Glockner G."/>
        </authorList>
    </citation>
    <scope>NUCLEOTIDE SEQUENCE [LARGE SCALE GENOMIC DNA]</scope>
    <source>
        <strain evidence="7 8">Jena</strain>
    </source>
</reference>
<dbReference type="Proteomes" id="UP000241769">
    <property type="component" value="Unassembled WGS sequence"/>
</dbReference>
<evidence type="ECO:0000259" key="6">
    <source>
        <dbReference type="SMART" id="SM01135"/>
    </source>
</evidence>
<dbReference type="GO" id="GO:0017053">
    <property type="term" value="C:transcription repressor complex"/>
    <property type="evidence" value="ECO:0007669"/>
    <property type="project" value="InterPro"/>
</dbReference>
<keyword evidence="8" id="KW-1185">Reference proteome</keyword>
<protein>
    <submittedName>
        <fullName evidence="7">Putative lin-9</fullName>
    </submittedName>
</protein>
<evidence type="ECO:0000256" key="3">
    <source>
        <dbReference type="ARBA" id="ARBA00023242"/>
    </source>
</evidence>
<organism evidence="7 8">
    <name type="scientific">Planoprotostelium fungivorum</name>
    <dbReference type="NCBI Taxonomy" id="1890364"/>
    <lineage>
        <taxon>Eukaryota</taxon>
        <taxon>Amoebozoa</taxon>
        <taxon>Evosea</taxon>
        <taxon>Variosea</taxon>
        <taxon>Cavosteliida</taxon>
        <taxon>Cavosteliaceae</taxon>
        <taxon>Planoprotostelium</taxon>
    </lineage>
</organism>
<evidence type="ECO:0000256" key="4">
    <source>
        <dbReference type="SAM" id="Coils"/>
    </source>
</evidence>
<dbReference type="InterPro" id="IPR010561">
    <property type="entry name" value="LIN-9/ALY1"/>
</dbReference>
<dbReference type="GO" id="GO:0005654">
    <property type="term" value="C:nucleoplasm"/>
    <property type="evidence" value="ECO:0007669"/>
    <property type="project" value="TreeGrafter"/>
</dbReference>
<sequence>MQSPSTRKSTRNASRKTNEDVNNNSRWSREELVTFFQGWKTFTSQYFKYVGIEGTPLSGRTPAMAETLVAANRSYLNDKNCTLEGFVGVMEDFYHKMALMMPNVSEAPKPQKSTPKSAAKRAKRKEKDEDSPPENKKEKTVKRQLFPSPKRQKVDRSKKVISKDNIAATESIMPPKMRDKNMRKETYQEDRLQIIEQQPSTEALEGAARLDRALRSPNFRKWCTYEFFYPTIDRGYFNHNEFQESLNELDLGKVTRVTRKEWSYFRDRMGKPRRFSEAFLKEEREQLEQYRNRIRQLRVNPNDVQSNSVTIREIPPQLSEGNSVVVDYEGGIHRGTVVTIVSPSSYLVYIPTLNVEMTVPDEQVMSCEIEFRNYNIPTSPEAIPDDPVGGAEDVQVNSTPTTATSHGTARVEHVVEYLKLAKMKCILVDELSAMNQLAEDVALRDEDYSAEFRRDYAYVVYTLGQTNRQIDAVSSKMYKSVTPEYGASRAINDLPSATLQPWLRDISPKCKKTARRVVNGRTRRYEEEVEEGAEETSGEEGQTGEGADVSVTNCLSLLLHLAECADAELNTVDMNFAIETALASCRPRHDANIPAFLEIQKEVRAIQTEYLTKRRL</sequence>
<evidence type="ECO:0000256" key="2">
    <source>
        <dbReference type="ARBA" id="ARBA00006732"/>
    </source>
</evidence>
<dbReference type="SMART" id="SM01135">
    <property type="entry name" value="DIRP"/>
    <property type="match status" value="1"/>
</dbReference>
<evidence type="ECO:0000313" key="8">
    <source>
        <dbReference type="Proteomes" id="UP000241769"/>
    </source>
</evidence>
<comment type="subcellular location">
    <subcellularLocation>
        <location evidence="1">Nucleus</location>
    </subcellularLocation>
</comment>
<comment type="similarity">
    <text evidence="2">Belongs to the lin-9 family.</text>
</comment>
<evidence type="ECO:0000313" key="7">
    <source>
        <dbReference type="EMBL" id="PRP78443.1"/>
    </source>
</evidence>
<feature type="domain" description="DIRP" evidence="6">
    <location>
        <begin position="228"/>
        <end position="330"/>
    </location>
</feature>
<dbReference type="OrthoDB" id="2339771at2759"/>
<evidence type="ECO:0000256" key="5">
    <source>
        <dbReference type="SAM" id="MobiDB-lite"/>
    </source>
</evidence>
<dbReference type="EMBL" id="MDYQ01000223">
    <property type="protein sequence ID" value="PRP78443.1"/>
    <property type="molecule type" value="Genomic_DNA"/>
</dbReference>
<dbReference type="InterPro" id="IPR045831">
    <property type="entry name" value="LIN9_C"/>
</dbReference>
<feature type="coiled-coil region" evidence="4">
    <location>
        <begin position="273"/>
        <end position="300"/>
    </location>
</feature>
<dbReference type="GO" id="GO:0006351">
    <property type="term" value="P:DNA-templated transcription"/>
    <property type="evidence" value="ECO:0007669"/>
    <property type="project" value="InterPro"/>
</dbReference>
<feature type="compositionally biased region" description="Basic and acidic residues" evidence="5">
    <location>
        <begin position="125"/>
        <end position="138"/>
    </location>
</feature>
<feature type="region of interest" description="Disordered" evidence="5">
    <location>
        <begin position="104"/>
        <end position="159"/>
    </location>
</feature>
<comment type="caution">
    <text evidence="7">The sequence shown here is derived from an EMBL/GenBank/DDBJ whole genome shotgun (WGS) entry which is preliminary data.</text>
</comment>
<dbReference type="InterPro" id="IPR033471">
    <property type="entry name" value="DIRP"/>
</dbReference>
<accession>A0A2P6N3D5</accession>
<keyword evidence="4" id="KW-0175">Coiled coil</keyword>
<dbReference type="AlphaFoldDB" id="A0A2P6N3D5"/>
<dbReference type="GO" id="GO:0006357">
    <property type="term" value="P:regulation of transcription by RNA polymerase II"/>
    <property type="evidence" value="ECO:0007669"/>
    <property type="project" value="TreeGrafter"/>
</dbReference>
<feature type="region of interest" description="Disordered" evidence="5">
    <location>
        <begin position="523"/>
        <end position="547"/>
    </location>
</feature>
<gene>
    <name evidence="7" type="ORF">PROFUN_13706</name>
</gene>
<evidence type="ECO:0000256" key="1">
    <source>
        <dbReference type="ARBA" id="ARBA00004123"/>
    </source>
</evidence>
<dbReference type="Pfam" id="PF19438">
    <property type="entry name" value="LIN9_C"/>
    <property type="match status" value="1"/>
</dbReference>